<protein>
    <recommendedName>
        <fullName evidence="1">DinB-like domain-containing protein</fullName>
    </recommendedName>
</protein>
<evidence type="ECO:0000313" key="2">
    <source>
        <dbReference type="EMBL" id="ASN82583.1"/>
    </source>
</evidence>
<evidence type="ECO:0000313" key="3">
    <source>
        <dbReference type="Proteomes" id="UP000259030"/>
    </source>
</evidence>
<sequence length="180" mass="20447">MMQEQPTRLTSYLPKEIFYTATRTFEEDQDGAREGLATFLVWLDQVPPERFHVPVAPGKWSPAEFADHLAKGNWLFTRRLQEHQDDQPLADVGYGAVFPDGRVVAHAGMEPTPGKERESLITELRASAAALEEAMQQYRQAGRLDEVCVPHQYFGPLTARETMQLAMVHYQRHLGQLQPS</sequence>
<dbReference type="Pfam" id="PF12867">
    <property type="entry name" value="DinB_2"/>
    <property type="match status" value="1"/>
</dbReference>
<dbReference type="RefSeq" id="WP_027463686.1">
    <property type="nucleotide sequence ID" value="NZ_CP021082.1"/>
</dbReference>
<dbReference type="Gene3D" id="1.20.120.450">
    <property type="entry name" value="dinb family like domain"/>
    <property type="match status" value="1"/>
</dbReference>
<accession>A0A221T105</accession>
<dbReference type="InterPro" id="IPR024775">
    <property type="entry name" value="DinB-like"/>
</dbReference>
<dbReference type="Proteomes" id="UP000259030">
    <property type="component" value="Plasmid pDFI1"/>
</dbReference>
<dbReference type="SUPFAM" id="SSF109854">
    <property type="entry name" value="DinB/YfiT-like putative metalloenzymes"/>
    <property type="match status" value="1"/>
</dbReference>
<keyword evidence="2" id="KW-0614">Plasmid</keyword>
<keyword evidence="3" id="KW-1185">Reference proteome</keyword>
<dbReference type="AlphaFoldDB" id="A0A221T105"/>
<organism evidence="2 3">
    <name type="scientific">Deinococcus ficus</name>
    <dbReference type="NCBI Taxonomy" id="317577"/>
    <lineage>
        <taxon>Bacteria</taxon>
        <taxon>Thermotogati</taxon>
        <taxon>Deinococcota</taxon>
        <taxon>Deinococci</taxon>
        <taxon>Deinococcales</taxon>
        <taxon>Deinococcaceae</taxon>
        <taxon>Deinococcus</taxon>
    </lineage>
</organism>
<dbReference type="InterPro" id="IPR034660">
    <property type="entry name" value="DinB/YfiT-like"/>
</dbReference>
<name>A0A221T105_9DEIO</name>
<proteinExistence type="predicted"/>
<feature type="domain" description="DinB-like" evidence="1">
    <location>
        <begin position="37"/>
        <end position="177"/>
    </location>
</feature>
<gene>
    <name evidence="2" type="ORF">DFI_15520</name>
</gene>
<dbReference type="EMBL" id="CP021082">
    <property type="protein sequence ID" value="ASN82583.1"/>
    <property type="molecule type" value="Genomic_DNA"/>
</dbReference>
<dbReference type="KEGG" id="dfc:DFI_15520"/>
<geneLocation type="plasmid" evidence="3">
    <name>pdfi1</name>
</geneLocation>
<evidence type="ECO:0000259" key="1">
    <source>
        <dbReference type="Pfam" id="PF12867"/>
    </source>
</evidence>
<reference evidence="2 3" key="1">
    <citation type="submission" date="2017-05" db="EMBL/GenBank/DDBJ databases">
        <title>The complete genome sequence of Deinococcus ficus isolated from the rhizosphere of the Ficus religiosa L. in Taiwan.</title>
        <authorList>
            <person name="Wu K.-M."/>
            <person name="Liao T.-L."/>
            <person name="Liu Y.-M."/>
            <person name="Young C.-C."/>
            <person name="Tsai S.-F."/>
        </authorList>
    </citation>
    <scope>NUCLEOTIDE SEQUENCE [LARGE SCALE GENOMIC DNA]</scope>
    <source>
        <strain evidence="2 3">CC-FR2-10</strain>
        <plasmid evidence="3">pdfi1</plasmid>
    </source>
</reference>